<dbReference type="AlphaFoldDB" id="A0A376B8P5"/>
<evidence type="ECO:0000256" key="1">
    <source>
        <dbReference type="ARBA" id="ARBA00023157"/>
    </source>
</evidence>
<dbReference type="EMBL" id="UFAJ01000506">
    <property type="protein sequence ID" value="SSD60939.1"/>
    <property type="molecule type" value="Genomic_DNA"/>
</dbReference>
<feature type="domain" description="Thioredoxin" evidence="2">
    <location>
        <begin position="2"/>
        <end position="144"/>
    </location>
</feature>
<dbReference type="OrthoDB" id="10263751at2759"/>
<evidence type="ECO:0000313" key="3">
    <source>
        <dbReference type="EMBL" id="SSD60939.1"/>
    </source>
</evidence>
<sequence length="151" mass="16981">MLRTFLTKSSFRITTSTSFITHSRLPNYGRFNSTNSITSNIKKLNTLKEFQDSIKDPNKVSLIDFYATWCGPCKAISPVLEKYSAEFENVNFFKVDVDESPEVAGYCGITAMPTFIFCKDGKGIAQIVGANVRELKDNLEHFSKGGEEEKQ</sequence>
<evidence type="ECO:0000259" key="2">
    <source>
        <dbReference type="PROSITE" id="PS51352"/>
    </source>
</evidence>
<dbReference type="Gene3D" id="3.40.30.10">
    <property type="entry name" value="Glutaredoxin"/>
    <property type="match status" value="1"/>
</dbReference>
<proteinExistence type="predicted"/>
<dbReference type="Proteomes" id="UP000262825">
    <property type="component" value="Unassembled WGS sequence"/>
</dbReference>
<dbReference type="PRINTS" id="PR00421">
    <property type="entry name" value="THIOREDOXIN"/>
</dbReference>
<dbReference type="InterPro" id="IPR017937">
    <property type="entry name" value="Thioredoxin_CS"/>
</dbReference>
<keyword evidence="1" id="KW-1015">Disulfide bond</keyword>
<dbReference type="InterPro" id="IPR005746">
    <property type="entry name" value="Thioredoxin"/>
</dbReference>
<gene>
    <name evidence="3" type="ORF">SCODWIG_02700</name>
</gene>
<dbReference type="VEuPathDB" id="FungiDB:SCODWIG_02700"/>
<evidence type="ECO:0000313" key="4">
    <source>
        <dbReference type="Proteomes" id="UP000262825"/>
    </source>
</evidence>
<dbReference type="SUPFAM" id="SSF52833">
    <property type="entry name" value="Thioredoxin-like"/>
    <property type="match status" value="1"/>
</dbReference>
<name>A0A376B8P5_9ASCO</name>
<dbReference type="InterPro" id="IPR013766">
    <property type="entry name" value="Thioredoxin_domain"/>
</dbReference>
<keyword evidence="4" id="KW-1185">Reference proteome</keyword>
<dbReference type="PROSITE" id="PS51352">
    <property type="entry name" value="THIOREDOXIN_2"/>
    <property type="match status" value="1"/>
</dbReference>
<dbReference type="Pfam" id="PF00085">
    <property type="entry name" value="Thioredoxin"/>
    <property type="match status" value="1"/>
</dbReference>
<reference evidence="4" key="1">
    <citation type="submission" date="2018-06" db="EMBL/GenBank/DDBJ databases">
        <authorList>
            <person name="Guldener U."/>
        </authorList>
    </citation>
    <scope>NUCLEOTIDE SEQUENCE [LARGE SCALE GENOMIC DNA]</scope>
    <source>
        <strain evidence="4">UTAD17</strain>
    </source>
</reference>
<dbReference type="InterPro" id="IPR036249">
    <property type="entry name" value="Thioredoxin-like_sf"/>
</dbReference>
<accession>A0A376B8P5</accession>
<dbReference type="CDD" id="cd02947">
    <property type="entry name" value="TRX_family"/>
    <property type="match status" value="1"/>
</dbReference>
<organism evidence="3 4">
    <name type="scientific">Saccharomycodes ludwigii</name>
    <dbReference type="NCBI Taxonomy" id="36035"/>
    <lineage>
        <taxon>Eukaryota</taxon>
        <taxon>Fungi</taxon>
        <taxon>Dikarya</taxon>
        <taxon>Ascomycota</taxon>
        <taxon>Saccharomycotina</taxon>
        <taxon>Saccharomycetes</taxon>
        <taxon>Saccharomycodales</taxon>
        <taxon>Saccharomycodaceae</taxon>
        <taxon>Saccharomycodes</taxon>
    </lineage>
</organism>
<dbReference type="PANTHER" id="PTHR46115">
    <property type="entry name" value="THIOREDOXIN-LIKE PROTEIN 1"/>
    <property type="match status" value="1"/>
</dbReference>
<dbReference type="FunFam" id="3.40.30.10:FF:000245">
    <property type="entry name" value="Thioredoxin"/>
    <property type="match status" value="1"/>
</dbReference>
<dbReference type="GO" id="GO:0015035">
    <property type="term" value="F:protein-disulfide reductase activity"/>
    <property type="evidence" value="ECO:0007669"/>
    <property type="project" value="InterPro"/>
</dbReference>
<dbReference type="NCBIfam" id="TIGR01068">
    <property type="entry name" value="thioredoxin"/>
    <property type="match status" value="1"/>
</dbReference>
<dbReference type="PROSITE" id="PS00194">
    <property type="entry name" value="THIOREDOXIN_1"/>
    <property type="match status" value="1"/>
</dbReference>
<protein>
    <submittedName>
        <fullName evidence="3">Related to thioredoxin</fullName>
    </submittedName>
</protein>